<evidence type="ECO:0000256" key="6">
    <source>
        <dbReference type="ARBA" id="ARBA00023141"/>
    </source>
</evidence>
<evidence type="ECO:0000313" key="13">
    <source>
        <dbReference type="Proteomes" id="UP000189857"/>
    </source>
</evidence>
<evidence type="ECO:0000256" key="9">
    <source>
        <dbReference type="ARBA" id="ARBA00023239"/>
    </source>
</evidence>
<comment type="catalytic activity">
    <reaction evidence="10">
        <text>prephenate + H(+) = 3-phenylpyruvate + CO2 + H2O</text>
        <dbReference type="Rhea" id="RHEA:21648"/>
        <dbReference type="ChEBI" id="CHEBI:15377"/>
        <dbReference type="ChEBI" id="CHEBI:15378"/>
        <dbReference type="ChEBI" id="CHEBI:16526"/>
        <dbReference type="ChEBI" id="CHEBI:18005"/>
        <dbReference type="ChEBI" id="CHEBI:29934"/>
        <dbReference type="EC" id="4.2.1.51"/>
    </reaction>
</comment>
<dbReference type="SUPFAM" id="SSF53850">
    <property type="entry name" value="Periplasmic binding protein-like II"/>
    <property type="match status" value="1"/>
</dbReference>
<dbReference type="InterPro" id="IPR036263">
    <property type="entry name" value="Chorismate_II_sf"/>
</dbReference>
<dbReference type="PROSITE" id="PS51671">
    <property type="entry name" value="ACT"/>
    <property type="match status" value="1"/>
</dbReference>
<evidence type="ECO:0000313" key="12">
    <source>
        <dbReference type="EMBL" id="SJZ53290.1"/>
    </source>
</evidence>
<evidence type="ECO:0000256" key="3">
    <source>
        <dbReference type="ARBA" id="ARBA00013147"/>
    </source>
</evidence>
<dbReference type="Gene3D" id="3.30.70.260">
    <property type="match status" value="1"/>
</dbReference>
<evidence type="ECO:0000256" key="5">
    <source>
        <dbReference type="ARBA" id="ARBA00022605"/>
    </source>
</evidence>
<evidence type="ECO:0000259" key="11">
    <source>
        <dbReference type="PROSITE" id="PS51671"/>
    </source>
</evidence>
<dbReference type="PANTHER" id="PTHR21022:SF19">
    <property type="entry name" value="PREPHENATE DEHYDRATASE-RELATED"/>
    <property type="match status" value="1"/>
</dbReference>
<dbReference type="Gene3D" id="1.20.59.10">
    <property type="entry name" value="Chorismate mutase"/>
    <property type="match status" value="1"/>
</dbReference>
<evidence type="ECO:0000256" key="8">
    <source>
        <dbReference type="ARBA" id="ARBA00023235"/>
    </source>
</evidence>
<feature type="domain" description="ACT" evidence="11">
    <location>
        <begin position="202"/>
        <end position="277"/>
    </location>
</feature>
<evidence type="ECO:0000256" key="1">
    <source>
        <dbReference type="ARBA" id="ARBA00004741"/>
    </source>
</evidence>
<dbReference type="GO" id="GO:0004664">
    <property type="term" value="F:prephenate dehydratase activity"/>
    <property type="evidence" value="ECO:0007669"/>
    <property type="project" value="UniProtKB-EC"/>
</dbReference>
<keyword evidence="5" id="KW-0028">Amino-acid biosynthesis</keyword>
<evidence type="ECO:0000256" key="10">
    <source>
        <dbReference type="ARBA" id="ARBA00047848"/>
    </source>
</evidence>
<keyword evidence="8" id="KW-0413">Isomerase</keyword>
<name>A0A1T4LF47_9FIRM</name>
<sequence>MIKQEDYSCQLSEIDKKMAALFNERLELCKKISESKKEKGQPICHDFGKAIDKIEESIDSADSNIASYCSTFLHSVMEISASYQEMLLNGMKISYCDSKDPDSITIVKNNFPEAEPVKYDDYKSAYTSVENGECDCAILPLTNSLSGEIGSILDLMYQGSLSINSVLSAPEDTEGNQSRYAVFSRVLDKNPIADKQKPKGFIITFTVKNEAGALASTLNIIGAHGYNMKSLRSRPLKGLAWKYYFYMEAEGDINTKDGRDMLQELSALCADLKLIGSFIDE</sequence>
<dbReference type="CDD" id="cd04905">
    <property type="entry name" value="ACT_CM-PDT"/>
    <property type="match status" value="1"/>
</dbReference>
<evidence type="ECO:0000256" key="4">
    <source>
        <dbReference type="ARBA" id="ARBA00021872"/>
    </source>
</evidence>
<keyword evidence="7" id="KW-0584">Phenylalanine biosynthesis</keyword>
<dbReference type="InterPro" id="IPR036979">
    <property type="entry name" value="CM_dom_sf"/>
</dbReference>
<dbReference type="RefSeq" id="WP_078786653.1">
    <property type="nucleotide sequence ID" value="NZ_CACZYW010000008.1"/>
</dbReference>
<protein>
    <recommendedName>
        <fullName evidence="4">Prephenate dehydratase</fullName>
        <ecNumber evidence="3">4.2.1.51</ecNumber>
    </recommendedName>
</protein>
<evidence type="ECO:0000256" key="2">
    <source>
        <dbReference type="ARBA" id="ARBA00004817"/>
    </source>
</evidence>
<keyword evidence="9" id="KW-0456">Lyase</keyword>
<accession>A0A1T4LF47</accession>
<dbReference type="GO" id="GO:0004106">
    <property type="term" value="F:chorismate mutase activity"/>
    <property type="evidence" value="ECO:0007669"/>
    <property type="project" value="UniProtKB-EC"/>
</dbReference>
<gene>
    <name evidence="12" type="ORF">SAMN02745110_00826</name>
</gene>
<keyword evidence="6" id="KW-0057">Aromatic amino acid biosynthesis</keyword>
<dbReference type="InterPro" id="IPR001086">
    <property type="entry name" value="Preph_deHydtase"/>
</dbReference>
<dbReference type="Pfam" id="PF00800">
    <property type="entry name" value="PDT"/>
    <property type="match status" value="1"/>
</dbReference>
<dbReference type="PIRSF" id="PIRSF001500">
    <property type="entry name" value="Chor_mut_pdt_Ppr"/>
    <property type="match status" value="1"/>
</dbReference>
<comment type="pathway">
    <text evidence="2">Metabolic intermediate biosynthesis; prephenate biosynthesis; prephenate from chorismate: step 1/1.</text>
</comment>
<dbReference type="GO" id="GO:0005737">
    <property type="term" value="C:cytoplasm"/>
    <property type="evidence" value="ECO:0007669"/>
    <property type="project" value="UniProtKB-SubCell"/>
</dbReference>
<dbReference type="UniPathway" id="UPA00121">
    <property type="reaction ID" value="UER00345"/>
</dbReference>
<dbReference type="UniPathway" id="UPA00120">
    <property type="reaction ID" value="UER00203"/>
</dbReference>
<dbReference type="AlphaFoldDB" id="A0A1T4LF47"/>
<dbReference type="InterPro" id="IPR002912">
    <property type="entry name" value="ACT_dom"/>
</dbReference>
<keyword evidence="13" id="KW-1185">Reference proteome</keyword>
<dbReference type="PANTHER" id="PTHR21022">
    <property type="entry name" value="PREPHENATE DEHYDRATASE P PROTEIN"/>
    <property type="match status" value="1"/>
</dbReference>
<dbReference type="Proteomes" id="UP000189857">
    <property type="component" value="Unassembled WGS sequence"/>
</dbReference>
<comment type="pathway">
    <text evidence="1">Amino-acid biosynthesis; L-phenylalanine biosynthesis; phenylpyruvate from prephenate: step 1/1.</text>
</comment>
<dbReference type="Gene3D" id="3.40.190.10">
    <property type="entry name" value="Periplasmic binding protein-like II"/>
    <property type="match status" value="1"/>
</dbReference>
<dbReference type="SUPFAM" id="SSF48600">
    <property type="entry name" value="Chorismate mutase II"/>
    <property type="match status" value="1"/>
</dbReference>
<dbReference type="GO" id="GO:0046417">
    <property type="term" value="P:chorismate metabolic process"/>
    <property type="evidence" value="ECO:0007669"/>
    <property type="project" value="InterPro"/>
</dbReference>
<proteinExistence type="predicted"/>
<dbReference type="EMBL" id="FUXA01000005">
    <property type="protein sequence ID" value="SJZ53290.1"/>
    <property type="molecule type" value="Genomic_DNA"/>
</dbReference>
<reference evidence="12 13" key="1">
    <citation type="submission" date="2017-02" db="EMBL/GenBank/DDBJ databases">
        <authorList>
            <person name="Peterson S.W."/>
        </authorList>
    </citation>
    <scope>NUCLEOTIDE SEQUENCE [LARGE SCALE GENOMIC DNA]</scope>
    <source>
        <strain evidence="12 13">ATCC 17233</strain>
    </source>
</reference>
<evidence type="ECO:0000256" key="7">
    <source>
        <dbReference type="ARBA" id="ARBA00023222"/>
    </source>
</evidence>
<dbReference type="SUPFAM" id="SSF55021">
    <property type="entry name" value="ACT-like"/>
    <property type="match status" value="1"/>
</dbReference>
<dbReference type="InterPro" id="IPR045865">
    <property type="entry name" value="ACT-like_dom_sf"/>
</dbReference>
<dbReference type="EC" id="4.2.1.51" evidence="3"/>
<dbReference type="OrthoDB" id="9802281at2"/>
<dbReference type="InterPro" id="IPR008242">
    <property type="entry name" value="Chor_mutase/pphenate_deHydtase"/>
</dbReference>
<dbReference type="GO" id="GO:0009094">
    <property type="term" value="P:L-phenylalanine biosynthetic process"/>
    <property type="evidence" value="ECO:0007669"/>
    <property type="project" value="UniProtKB-UniPathway"/>
</dbReference>
<organism evidence="12 13">
    <name type="scientific">Eubacterium ruminantium</name>
    <dbReference type="NCBI Taxonomy" id="42322"/>
    <lineage>
        <taxon>Bacteria</taxon>
        <taxon>Bacillati</taxon>
        <taxon>Bacillota</taxon>
        <taxon>Clostridia</taxon>
        <taxon>Eubacteriales</taxon>
        <taxon>Eubacteriaceae</taxon>
        <taxon>Eubacterium</taxon>
    </lineage>
</organism>